<evidence type="ECO:0000259" key="3">
    <source>
        <dbReference type="Pfam" id="PF26079"/>
    </source>
</evidence>
<reference evidence="4 5" key="1">
    <citation type="submission" date="2019-09" db="EMBL/GenBank/DDBJ databases">
        <authorList>
            <person name="Valk L.C."/>
        </authorList>
    </citation>
    <scope>NUCLEOTIDE SEQUENCE [LARGE SCALE GENOMIC DNA]</scope>
    <source>
        <strain evidence="4">GalUA</strain>
    </source>
</reference>
<proteinExistence type="inferred from homology"/>
<dbReference type="InterPro" id="IPR052399">
    <property type="entry name" value="Phage_Baseplate_Assmbl_Protein"/>
</dbReference>
<comment type="caution">
    <text evidence="4">The sequence shown here is derived from an EMBL/GenBank/DDBJ whole genome shotgun (WGS) entry which is preliminary data.</text>
</comment>
<comment type="similarity">
    <text evidence="1">Belongs to the Mu gp47/PBSX XkdT family.</text>
</comment>
<evidence type="ECO:0000259" key="2">
    <source>
        <dbReference type="Pfam" id="PF26078"/>
    </source>
</evidence>
<dbReference type="OrthoDB" id="2554267at2"/>
<dbReference type="Proteomes" id="UP000461768">
    <property type="component" value="Unassembled WGS sequence"/>
</dbReference>
<dbReference type="PANTHER" id="PTHR37829">
    <property type="entry name" value="PHAGE-LIKE ELEMENT PBSX PROTEIN XKDT"/>
    <property type="match status" value="1"/>
</dbReference>
<evidence type="ECO:0000313" key="4">
    <source>
        <dbReference type="EMBL" id="KAB1436583.1"/>
    </source>
</evidence>
<evidence type="ECO:0000256" key="1">
    <source>
        <dbReference type="ARBA" id="ARBA00038087"/>
    </source>
</evidence>
<gene>
    <name evidence="4" type="ORF">F7O84_14580</name>
</gene>
<name>A0A7V7UBB4_9FIRM</name>
<feature type="domain" description="Baseplate J-like C-terminal" evidence="3">
    <location>
        <begin position="269"/>
        <end position="356"/>
    </location>
</feature>
<dbReference type="Pfam" id="PF26078">
    <property type="entry name" value="Baseplate_J_M"/>
    <property type="match status" value="1"/>
</dbReference>
<dbReference type="PANTHER" id="PTHR37829:SF3">
    <property type="entry name" value="PROTEIN JAYE-RELATED"/>
    <property type="match status" value="1"/>
</dbReference>
<dbReference type="AlphaFoldDB" id="A0A7V7UBB4"/>
<dbReference type="EMBL" id="WAGX01000006">
    <property type="protein sequence ID" value="KAB1436583.1"/>
    <property type="molecule type" value="Genomic_DNA"/>
</dbReference>
<accession>A0A7V7UBB4</accession>
<sequence>MYEDKTYESLLNEKLSKVDSKFDKREGSIIYDALAPNSAEVAMMYLQLEWMFEQMFGDTADREYLIKMAKDTRGIEPKPATYAILKGAFNIAVPIGTRFSLGTLNYIVTELIDDTNHTYKVQCETIGTEGNKHFGTMIPINYISGLSTCELTELLIPAQEEEDTEVFRKRWRDSFNATAFGGNRADYMEKIKAIQGVGGAKCYRTTNELGELVGGHVKCVIMSSDYAIPSTTLVHTVQQRIDPTQDMEGYGLAPIGHIAHIQAVKGKVINISCKITYEPRYGFADVKSYIEGAIDNYFKSLIETWEDSDHLIVILKKIESEIIDVIGVKDISDTLLNGSASNVILDPDEIPIRGEVIG</sequence>
<dbReference type="Pfam" id="PF26079">
    <property type="entry name" value="Baseplate_J_C"/>
    <property type="match status" value="1"/>
</dbReference>
<feature type="domain" description="Baseplate J-like central" evidence="2">
    <location>
        <begin position="179"/>
        <end position="263"/>
    </location>
</feature>
<evidence type="ECO:0000313" key="5">
    <source>
        <dbReference type="Proteomes" id="UP000461768"/>
    </source>
</evidence>
<protein>
    <submittedName>
        <fullName evidence="4">Baseplate J/gp47 family protein</fullName>
    </submittedName>
</protein>
<reference evidence="4 5" key="2">
    <citation type="submission" date="2020-02" db="EMBL/GenBank/DDBJ databases">
        <title>Candidatus Galacturonibacter soehngenii shows hetero-acetogenic catabolism of galacturonic acid but lacks a canonical carbon monoxide dehydrogenase/acetyl-CoA synthase complex.</title>
        <authorList>
            <person name="Diender M."/>
            <person name="Stouten G.R."/>
            <person name="Petersen J.F."/>
            <person name="Nielsen P.H."/>
            <person name="Dueholm M.S."/>
            <person name="Pronk J.T."/>
            <person name="Van Loosdrecht M.C.M."/>
        </authorList>
    </citation>
    <scope>NUCLEOTIDE SEQUENCE [LARGE SCALE GENOMIC DNA]</scope>
    <source>
        <strain evidence="4">GalUA</strain>
    </source>
</reference>
<dbReference type="InterPro" id="IPR058531">
    <property type="entry name" value="Baseplate_J_M"/>
</dbReference>
<organism evidence="4 5">
    <name type="scientific">Candidatus Galacturonatibacter soehngenii</name>
    <dbReference type="NCBI Taxonomy" id="2307010"/>
    <lineage>
        <taxon>Bacteria</taxon>
        <taxon>Bacillati</taxon>
        <taxon>Bacillota</taxon>
        <taxon>Clostridia</taxon>
        <taxon>Lachnospirales</taxon>
        <taxon>Lachnospiraceae</taxon>
        <taxon>Candidatus Galacturonatibacter</taxon>
    </lineage>
</organism>
<dbReference type="InterPro" id="IPR058530">
    <property type="entry name" value="Baseplate_J-like_C"/>
</dbReference>
<dbReference type="RefSeq" id="WP_151146891.1">
    <property type="nucleotide sequence ID" value="NZ_WAGX01000006.1"/>
</dbReference>
<keyword evidence="5" id="KW-1185">Reference proteome</keyword>